<name>E8M564_PHOS4</name>
<feature type="transmembrane region" description="Helical" evidence="5">
    <location>
        <begin position="175"/>
        <end position="192"/>
    </location>
</feature>
<keyword evidence="3 5" id="KW-1133">Transmembrane helix</keyword>
<feature type="transmembrane region" description="Helical" evidence="5">
    <location>
        <begin position="12"/>
        <end position="31"/>
    </location>
</feature>
<keyword evidence="2 5" id="KW-0812">Transmembrane</keyword>
<feature type="transmembrane region" description="Helical" evidence="5">
    <location>
        <begin position="116"/>
        <end position="137"/>
    </location>
</feature>
<comment type="caution">
    <text evidence="7">The sequence shown here is derived from an EMBL/GenBank/DDBJ whole genome shotgun (WGS) entry which is preliminary data.</text>
</comment>
<dbReference type="GO" id="GO:0016020">
    <property type="term" value="C:membrane"/>
    <property type="evidence" value="ECO:0007669"/>
    <property type="project" value="UniProtKB-SubCell"/>
</dbReference>
<dbReference type="PANTHER" id="PTHR37422">
    <property type="entry name" value="TEICHURONIC ACID BIOSYNTHESIS PROTEIN TUAE"/>
    <property type="match status" value="1"/>
</dbReference>
<sequence>MIFTKLTTSEKVRFFFQMLPALWIFSGLFLYDSDKDFATICVIAVLFSLSKTTWDTIKNNVTNNRYTQLVIAAALLAIVTKLTVDMSSSTLRILVAVALYTCFIQKRCIEFVQGNLINLVLLGALSSITYVSIQSLVFDKDRIEWTINAIPYTTFSASISVIALYFFLFKDDKRTKVIGILSYTMAIASILMSGTRGTLLASLVVGAILVTAFLIHHRQYLVRTIVALCFVGSISTFFAYDMVNARLEQTKNEIVAISQGKLNTSFGYRLSMWKAGLEIAKSPTLIGLGTSHLKVKQSLYEQGKVDASAVRFKHYHNEFISTMVTKGILGVISLLSLLGYPLYLYAKSRTQLSGIALSVTAVFSIAALTDVPLSQPHTLAFYLLLTSILMVRPQQPKNDAHHYAH</sequence>
<comment type="subcellular location">
    <subcellularLocation>
        <location evidence="1">Membrane</location>
        <topology evidence="1">Multi-pass membrane protein</topology>
    </subcellularLocation>
</comment>
<evidence type="ECO:0000256" key="1">
    <source>
        <dbReference type="ARBA" id="ARBA00004141"/>
    </source>
</evidence>
<evidence type="ECO:0000259" key="6">
    <source>
        <dbReference type="Pfam" id="PF04932"/>
    </source>
</evidence>
<dbReference type="PANTHER" id="PTHR37422:SF17">
    <property type="entry name" value="O-ANTIGEN LIGASE"/>
    <property type="match status" value="1"/>
</dbReference>
<feature type="domain" description="O-antigen ligase-related" evidence="6">
    <location>
        <begin position="185"/>
        <end position="334"/>
    </location>
</feature>
<feature type="transmembrane region" description="Helical" evidence="5">
    <location>
        <begin position="90"/>
        <end position="109"/>
    </location>
</feature>
<evidence type="ECO:0000256" key="3">
    <source>
        <dbReference type="ARBA" id="ARBA00022989"/>
    </source>
</evidence>
<dbReference type="Proteomes" id="UP000006228">
    <property type="component" value="Unassembled WGS sequence"/>
</dbReference>
<dbReference type="EMBL" id="AEVT01000053">
    <property type="protein sequence ID" value="EGA70915.1"/>
    <property type="molecule type" value="Genomic_DNA"/>
</dbReference>
<dbReference type="GO" id="GO:0016874">
    <property type="term" value="F:ligase activity"/>
    <property type="evidence" value="ECO:0007669"/>
    <property type="project" value="UniProtKB-KW"/>
</dbReference>
<dbReference type="AlphaFoldDB" id="E8M564"/>
<dbReference type="InterPro" id="IPR007016">
    <property type="entry name" value="O-antigen_ligase-rel_domated"/>
</dbReference>
<dbReference type="InterPro" id="IPR051533">
    <property type="entry name" value="WaaL-like"/>
</dbReference>
<evidence type="ECO:0000313" key="7">
    <source>
        <dbReference type="EMBL" id="EGA70915.1"/>
    </source>
</evidence>
<dbReference type="Pfam" id="PF04932">
    <property type="entry name" value="Wzy_C"/>
    <property type="match status" value="1"/>
</dbReference>
<feature type="transmembrane region" description="Helical" evidence="5">
    <location>
        <begin position="198"/>
        <end position="215"/>
    </location>
</feature>
<feature type="transmembrane region" description="Helical" evidence="5">
    <location>
        <begin position="352"/>
        <end position="369"/>
    </location>
</feature>
<dbReference type="eggNOG" id="COG3307">
    <property type="taxonomic scope" value="Bacteria"/>
</dbReference>
<organism evidence="7 8">
    <name type="scientific">Vibrio sinaloensis DSM 21326</name>
    <dbReference type="NCBI Taxonomy" id="945550"/>
    <lineage>
        <taxon>Bacteria</taxon>
        <taxon>Pseudomonadati</taxon>
        <taxon>Pseudomonadota</taxon>
        <taxon>Gammaproteobacteria</taxon>
        <taxon>Vibrionales</taxon>
        <taxon>Vibrionaceae</taxon>
        <taxon>Vibrio</taxon>
        <taxon>Vibrio oreintalis group</taxon>
    </lineage>
</organism>
<dbReference type="OrthoDB" id="6358855at2"/>
<proteinExistence type="predicted"/>
<evidence type="ECO:0000313" key="8">
    <source>
        <dbReference type="Proteomes" id="UP000006228"/>
    </source>
</evidence>
<feature type="transmembrane region" description="Helical" evidence="5">
    <location>
        <begin position="149"/>
        <end position="168"/>
    </location>
</feature>
<evidence type="ECO:0000256" key="5">
    <source>
        <dbReference type="SAM" id="Phobius"/>
    </source>
</evidence>
<feature type="transmembrane region" description="Helical" evidence="5">
    <location>
        <begin position="327"/>
        <end position="345"/>
    </location>
</feature>
<keyword evidence="7" id="KW-0436">Ligase</keyword>
<dbReference type="RefSeq" id="WP_008075781.1">
    <property type="nucleotide sequence ID" value="NZ_AEVT01000053.1"/>
</dbReference>
<keyword evidence="4 5" id="KW-0472">Membrane</keyword>
<gene>
    <name evidence="7" type="ORF">VISI1226_16788</name>
</gene>
<evidence type="ECO:0000256" key="2">
    <source>
        <dbReference type="ARBA" id="ARBA00022692"/>
    </source>
</evidence>
<evidence type="ECO:0000256" key="4">
    <source>
        <dbReference type="ARBA" id="ARBA00023136"/>
    </source>
</evidence>
<accession>E8M564</accession>
<protein>
    <submittedName>
        <fullName evidence="7">Putative O-antigen ligase</fullName>
    </submittedName>
</protein>
<feature type="transmembrane region" description="Helical" evidence="5">
    <location>
        <begin position="220"/>
        <end position="240"/>
    </location>
</feature>
<reference evidence="7 8" key="1">
    <citation type="journal article" date="2012" name="Int. J. Syst. Evol. Microbiol.">
        <title>Vibrio caribbeanicus sp. nov., isolated from the marine sponge Scleritoderma cyanea.</title>
        <authorList>
            <person name="Hoffmann M."/>
            <person name="Monday S.R."/>
            <person name="Allard M.W."/>
            <person name="Strain E.A."/>
            <person name="Whittaker P."/>
            <person name="Naum M."/>
            <person name="McCarthy P.J."/>
            <person name="Lopez J.V."/>
            <person name="Fischer M."/>
            <person name="Brown E.W."/>
        </authorList>
    </citation>
    <scope>NUCLEOTIDE SEQUENCE [LARGE SCALE GENOMIC DNA]</scope>
    <source>
        <strain evidence="8">DSMZ 21326</strain>
    </source>
</reference>
<dbReference type="GeneID" id="95568749"/>